<name>A0A7V8JPW0_9BURK</name>
<evidence type="ECO:0000256" key="4">
    <source>
        <dbReference type="ARBA" id="ARBA00022553"/>
    </source>
</evidence>
<protein>
    <recommendedName>
        <fullName evidence="3">histidine kinase</fullName>
        <ecNumber evidence="3">2.7.13.3</ecNumber>
    </recommendedName>
</protein>
<accession>A0A7V8JPW0</accession>
<dbReference type="Gene3D" id="3.30.565.10">
    <property type="entry name" value="Histidine kinase-like ATPase, C-terminal domain"/>
    <property type="match status" value="1"/>
</dbReference>
<dbReference type="InterPro" id="IPR036890">
    <property type="entry name" value="HATPase_C_sf"/>
</dbReference>
<dbReference type="CDD" id="cd00082">
    <property type="entry name" value="HisKA"/>
    <property type="match status" value="1"/>
</dbReference>
<dbReference type="InterPro" id="IPR050428">
    <property type="entry name" value="TCS_sensor_his_kinase"/>
</dbReference>
<dbReference type="CDD" id="cd06225">
    <property type="entry name" value="HAMP"/>
    <property type="match status" value="1"/>
</dbReference>
<evidence type="ECO:0000256" key="6">
    <source>
        <dbReference type="ARBA" id="ARBA00022692"/>
    </source>
</evidence>
<dbReference type="InterPro" id="IPR003661">
    <property type="entry name" value="HisK_dim/P_dom"/>
</dbReference>
<evidence type="ECO:0000256" key="11">
    <source>
        <dbReference type="SAM" id="Phobius"/>
    </source>
</evidence>
<keyword evidence="5" id="KW-0808">Transferase</keyword>
<evidence type="ECO:0000259" key="13">
    <source>
        <dbReference type="PROSITE" id="PS50885"/>
    </source>
</evidence>
<dbReference type="Proteomes" id="UP000461670">
    <property type="component" value="Unassembled WGS sequence"/>
</dbReference>
<dbReference type="AlphaFoldDB" id="A0A7V8JPW0"/>
<dbReference type="SUPFAM" id="SSF55874">
    <property type="entry name" value="ATPase domain of HSP90 chaperone/DNA topoisomerase II/histidine kinase"/>
    <property type="match status" value="1"/>
</dbReference>
<feature type="transmembrane region" description="Helical" evidence="11">
    <location>
        <begin position="183"/>
        <end position="203"/>
    </location>
</feature>
<dbReference type="EMBL" id="WNDQ01000030">
    <property type="protein sequence ID" value="KAF1020789.1"/>
    <property type="molecule type" value="Genomic_DNA"/>
</dbReference>
<dbReference type="SMART" id="SM00388">
    <property type="entry name" value="HisKA"/>
    <property type="match status" value="1"/>
</dbReference>
<feature type="transmembrane region" description="Helical" evidence="11">
    <location>
        <begin position="21"/>
        <end position="44"/>
    </location>
</feature>
<dbReference type="PROSITE" id="PS50109">
    <property type="entry name" value="HIS_KIN"/>
    <property type="match status" value="1"/>
</dbReference>
<dbReference type="PRINTS" id="PR00344">
    <property type="entry name" value="BCTRLSENSOR"/>
</dbReference>
<evidence type="ECO:0000256" key="2">
    <source>
        <dbReference type="ARBA" id="ARBA00004370"/>
    </source>
</evidence>
<evidence type="ECO:0000256" key="10">
    <source>
        <dbReference type="ARBA" id="ARBA00023136"/>
    </source>
</evidence>
<dbReference type="SUPFAM" id="SSF47384">
    <property type="entry name" value="Homodimeric domain of signal transducing histidine kinase"/>
    <property type="match status" value="1"/>
</dbReference>
<dbReference type="Gene3D" id="1.10.287.130">
    <property type="match status" value="1"/>
</dbReference>
<dbReference type="NCBIfam" id="NF012163">
    <property type="entry name" value="BaeS_SmeS"/>
    <property type="match status" value="1"/>
</dbReference>
<keyword evidence="8 11" id="KW-1133">Transmembrane helix</keyword>
<dbReference type="InterPro" id="IPR036097">
    <property type="entry name" value="HisK_dim/P_sf"/>
</dbReference>
<dbReference type="InterPro" id="IPR004358">
    <property type="entry name" value="Sig_transdc_His_kin-like_C"/>
</dbReference>
<evidence type="ECO:0000256" key="1">
    <source>
        <dbReference type="ARBA" id="ARBA00000085"/>
    </source>
</evidence>
<dbReference type="Pfam" id="PF00672">
    <property type="entry name" value="HAMP"/>
    <property type="match status" value="1"/>
</dbReference>
<dbReference type="EC" id="2.7.13.3" evidence="3"/>
<gene>
    <name evidence="14" type="primary">baeS</name>
    <name evidence="14" type="ORF">GAK30_02284</name>
</gene>
<dbReference type="PROSITE" id="PS50885">
    <property type="entry name" value="HAMP"/>
    <property type="match status" value="1"/>
</dbReference>
<evidence type="ECO:0000256" key="3">
    <source>
        <dbReference type="ARBA" id="ARBA00012438"/>
    </source>
</evidence>
<dbReference type="GO" id="GO:0000155">
    <property type="term" value="F:phosphorelay sensor kinase activity"/>
    <property type="evidence" value="ECO:0007669"/>
    <property type="project" value="InterPro"/>
</dbReference>
<evidence type="ECO:0000313" key="15">
    <source>
        <dbReference type="Proteomes" id="UP000461670"/>
    </source>
</evidence>
<feature type="domain" description="HAMP" evidence="13">
    <location>
        <begin position="204"/>
        <end position="256"/>
    </location>
</feature>
<dbReference type="SUPFAM" id="SSF158472">
    <property type="entry name" value="HAMP domain-like"/>
    <property type="match status" value="1"/>
</dbReference>
<keyword evidence="4" id="KW-0597">Phosphoprotein</keyword>
<reference evidence="15" key="1">
    <citation type="journal article" date="2020" name="MBio">
        <title>Horizontal gene transfer to a defensive symbiont with a reduced genome amongst a multipartite beetle microbiome.</title>
        <authorList>
            <person name="Waterworth S.C."/>
            <person name="Florez L.V."/>
            <person name="Rees E.R."/>
            <person name="Hertweck C."/>
            <person name="Kaltenpoth M."/>
            <person name="Kwan J.C."/>
        </authorList>
    </citation>
    <scope>NUCLEOTIDE SEQUENCE [LARGE SCALE GENOMIC DNA]</scope>
</reference>
<dbReference type="InterPro" id="IPR005467">
    <property type="entry name" value="His_kinase_dom"/>
</dbReference>
<dbReference type="SMART" id="SM00304">
    <property type="entry name" value="HAMP"/>
    <property type="match status" value="1"/>
</dbReference>
<dbReference type="PANTHER" id="PTHR45436:SF5">
    <property type="entry name" value="SENSOR HISTIDINE KINASE TRCS"/>
    <property type="match status" value="1"/>
</dbReference>
<dbReference type="Pfam" id="PF02518">
    <property type="entry name" value="HATPase_c"/>
    <property type="match status" value="1"/>
</dbReference>
<evidence type="ECO:0000313" key="14">
    <source>
        <dbReference type="EMBL" id="KAF1020789.1"/>
    </source>
</evidence>
<comment type="subcellular location">
    <subcellularLocation>
        <location evidence="2">Membrane</location>
    </subcellularLocation>
</comment>
<dbReference type="GO" id="GO:0005886">
    <property type="term" value="C:plasma membrane"/>
    <property type="evidence" value="ECO:0007669"/>
    <property type="project" value="TreeGrafter"/>
</dbReference>
<feature type="domain" description="Histidine kinase" evidence="12">
    <location>
        <begin position="264"/>
        <end position="483"/>
    </location>
</feature>
<keyword evidence="9" id="KW-0902">Two-component regulatory system</keyword>
<keyword evidence="10 11" id="KW-0472">Membrane</keyword>
<comment type="catalytic activity">
    <reaction evidence="1">
        <text>ATP + protein L-histidine = ADP + protein N-phospho-L-histidine.</text>
        <dbReference type="EC" id="2.7.13.3"/>
    </reaction>
</comment>
<evidence type="ECO:0000259" key="12">
    <source>
        <dbReference type="PROSITE" id="PS50109"/>
    </source>
</evidence>
<comment type="caution">
    <text evidence="14">The sequence shown here is derived from an EMBL/GenBank/DDBJ whole genome shotgun (WGS) entry which is preliminary data.</text>
</comment>
<dbReference type="SMART" id="SM00387">
    <property type="entry name" value="HATPase_c"/>
    <property type="match status" value="1"/>
</dbReference>
<evidence type="ECO:0000256" key="5">
    <source>
        <dbReference type="ARBA" id="ARBA00022679"/>
    </source>
</evidence>
<keyword evidence="7 14" id="KW-0418">Kinase</keyword>
<sequence length="483" mass="52969">MSVSVASPRGPLARLSISTRLFLAVLATAILMVVAMGAVASWSFKRGFVGYLNEQAMQRLEDILPRAATAYAEHGSWQFLREEPERWFEITRPGRNSGRASRFVRGEADPPVSDLTGAFLRLTLLDADHQYILGLRLKTPSSKHHIERPIVVDGLTVGWLSLEPFQSVTEVGARRFQDRQLQASWLIGLGAIALAAAIAWWVARALLRPIRRVAQATHALAGGDYTRRVPVATDDEVGQLARDFNHLAGTLERNEQLRRNFMADVSHELRTPLGVLNGELEAIEDGIRPLDTRTMQSLQAEVATLNKLVDDLHDLALADVAALAYRKADLDLTLLTRQAGLAYADRFAQAGLSLDLDLPAQSVTVYGDERRLHQLLLNLLENSRRYTDAPGQVRLRLRPPAPGQQPALATLELMDSAPDVPDAQRPRLFERFYRVDASRSRASGGSGLGLSICQRIVQAHDGSITASASPLGGLCITVTLPVA</sequence>
<keyword evidence="6 11" id="KW-0812">Transmembrane</keyword>
<dbReference type="InterPro" id="IPR003594">
    <property type="entry name" value="HATPase_dom"/>
</dbReference>
<dbReference type="Pfam" id="PF00512">
    <property type="entry name" value="HisKA"/>
    <property type="match status" value="1"/>
</dbReference>
<dbReference type="Gene3D" id="6.10.340.10">
    <property type="match status" value="1"/>
</dbReference>
<evidence type="ECO:0000256" key="7">
    <source>
        <dbReference type="ARBA" id="ARBA00022777"/>
    </source>
</evidence>
<evidence type="ECO:0000256" key="9">
    <source>
        <dbReference type="ARBA" id="ARBA00023012"/>
    </source>
</evidence>
<dbReference type="PANTHER" id="PTHR45436">
    <property type="entry name" value="SENSOR HISTIDINE KINASE YKOH"/>
    <property type="match status" value="1"/>
</dbReference>
<proteinExistence type="predicted"/>
<dbReference type="InterPro" id="IPR003660">
    <property type="entry name" value="HAMP_dom"/>
</dbReference>
<organism evidence="14 15">
    <name type="scientific">Paracidovorax wautersii</name>
    <dbReference type="NCBI Taxonomy" id="1177982"/>
    <lineage>
        <taxon>Bacteria</taxon>
        <taxon>Pseudomonadati</taxon>
        <taxon>Pseudomonadota</taxon>
        <taxon>Betaproteobacteria</taxon>
        <taxon>Burkholderiales</taxon>
        <taxon>Comamonadaceae</taxon>
        <taxon>Paracidovorax</taxon>
    </lineage>
</organism>
<evidence type="ECO:0000256" key="8">
    <source>
        <dbReference type="ARBA" id="ARBA00022989"/>
    </source>
</evidence>